<gene>
    <name evidence="2" type="ORF">PECUL_23A047455</name>
</gene>
<dbReference type="InterPro" id="IPR039421">
    <property type="entry name" value="Type_1_exporter"/>
</dbReference>
<accession>A0AAD1WMZ4</accession>
<dbReference type="InterPro" id="IPR027417">
    <property type="entry name" value="P-loop_NTPase"/>
</dbReference>
<dbReference type="PANTHER" id="PTHR43394:SF14">
    <property type="entry name" value="TRANSPORTER 2, ATP BINDING CASSETTE SUBFAMILY B"/>
    <property type="match status" value="1"/>
</dbReference>
<name>A0AAD1WMZ4_PELCU</name>
<keyword evidence="3" id="KW-1185">Reference proteome</keyword>
<evidence type="ECO:0000259" key="1">
    <source>
        <dbReference type="PROSITE" id="PS50893"/>
    </source>
</evidence>
<dbReference type="Proteomes" id="UP001295444">
    <property type="component" value="Chromosome 09"/>
</dbReference>
<proteinExistence type="predicted"/>
<dbReference type="Pfam" id="PF00005">
    <property type="entry name" value="ABC_tran"/>
    <property type="match status" value="1"/>
</dbReference>
<dbReference type="PROSITE" id="PS50893">
    <property type="entry name" value="ABC_TRANSPORTER_2"/>
    <property type="match status" value="1"/>
</dbReference>
<dbReference type="PANTHER" id="PTHR43394">
    <property type="entry name" value="ATP-DEPENDENT PERMEASE MDL1, MITOCHONDRIAL"/>
    <property type="match status" value="1"/>
</dbReference>
<dbReference type="AlphaFoldDB" id="A0AAD1WMZ4"/>
<evidence type="ECO:0000313" key="2">
    <source>
        <dbReference type="EMBL" id="CAH2314424.1"/>
    </source>
</evidence>
<dbReference type="GO" id="GO:0005524">
    <property type="term" value="F:ATP binding"/>
    <property type="evidence" value="ECO:0007669"/>
    <property type="project" value="InterPro"/>
</dbReference>
<dbReference type="Gene3D" id="3.40.50.300">
    <property type="entry name" value="P-loop containing nucleotide triphosphate hydrolases"/>
    <property type="match status" value="1"/>
</dbReference>
<evidence type="ECO:0000313" key="3">
    <source>
        <dbReference type="Proteomes" id="UP001295444"/>
    </source>
</evidence>
<organism evidence="2 3">
    <name type="scientific">Pelobates cultripes</name>
    <name type="common">Western spadefoot toad</name>
    <dbReference type="NCBI Taxonomy" id="61616"/>
    <lineage>
        <taxon>Eukaryota</taxon>
        <taxon>Metazoa</taxon>
        <taxon>Chordata</taxon>
        <taxon>Craniata</taxon>
        <taxon>Vertebrata</taxon>
        <taxon>Euteleostomi</taxon>
        <taxon>Amphibia</taxon>
        <taxon>Batrachia</taxon>
        <taxon>Anura</taxon>
        <taxon>Pelobatoidea</taxon>
        <taxon>Pelobatidae</taxon>
        <taxon>Pelobates</taxon>
    </lineage>
</organism>
<dbReference type="SUPFAM" id="SSF52540">
    <property type="entry name" value="P-loop containing nucleoside triphosphate hydrolases"/>
    <property type="match status" value="1"/>
</dbReference>
<reference evidence="2" key="1">
    <citation type="submission" date="2022-03" db="EMBL/GenBank/DDBJ databases">
        <authorList>
            <person name="Alioto T."/>
            <person name="Alioto T."/>
            <person name="Gomez Garrido J."/>
        </authorList>
    </citation>
    <scope>NUCLEOTIDE SEQUENCE</scope>
</reference>
<dbReference type="EMBL" id="OW240920">
    <property type="protein sequence ID" value="CAH2314424.1"/>
    <property type="molecule type" value="Genomic_DNA"/>
</dbReference>
<dbReference type="GO" id="GO:0016887">
    <property type="term" value="F:ATP hydrolysis activity"/>
    <property type="evidence" value="ECO:0007669"/>
    <property type="project" value="InterPro"/>
</dbReference>
<sequence length="197" mass="21489">MSVSQSLNAADCSRGLGRGYRSFTTVIRSNKEVALVAQEPVLFSGSVKDNIGYGLKDIPEQQLEEAARQANAETFILGMEKGYDTDVGENGSQLGAGQKQRLAIARALARRPQLLILDEASSSLDPETEHEIQKSLQEIEGLSLLIIAHRLRTVEKADQILVLDGGRLVECGTHKDLVERKGVYHSLLNGHVLQNGE</sequence>
<feature type="domain" description="ABC transporter" evidence="1">
    <location>
        <begin position="1"/>
        <end position="190"/>
    </location>
</feature>
<dbReference type="GO" id="GO:0015421">
    <property type="term" value="F:ABC-type oligopeptide transporter activity"/>
    <property type="evidence" value="ECO:0007669"/>
    <property type="project" value="TreeGrafter"/>
</dbReference>
<protein>
    <submittedName>
        <fullName evidence="2">Antigen peptide transporter 2-like</fullName>
    </submittedName>
</protein>
<dbReference type="InterPro" id="IPR003439">
    <property type="entry name" value="ABC_transporter-like_ATP-bd"/>
</dbReference>